<gene>
    <name evidence="2" type="ORF">CAPTEDRAFT_189289</name>
</gene>
<organism evidence="2">
    <name type="scientific">Capitella teleta</name>
    <name type="common">Polychaete worm</name>
    <dbReference type="NCBI Taxonomy" id="283909"/>
    <lineage>
        <taxon>Eukaryota</taxon>
        <taxon>Metazoa</taxon>
        <taxon>Spiralia</taxon>
        <taxon>Lophotrochozoa</taxon>
        <taxon>Annelida</taxon>
        <taxon>Polychaeta</taxon>
        <taxon>Sedentaria</taxon>
        <taxon>Scolecida</taxon>
        <taxon>Capitellidae</taxon>
        <taxon>Capitella</taxon>
    </lineage>
</organism>
<protein>
    <submittedName>
        <fullName evidence="2 3">Uncharacterized protein</fullName>
    </submittedName>
</protein>
<evidence type="ECO:0000313" key="2">
    <source>
        <dbReference type="EMBL" id="ELU06656.1"/>
    </source>
</evidence>
<evidence type="ECO:0000313" key="3">
    <source>
        <dbReference type="EnsemblMetazoa" id="CapteP189289"/>
    </source>
</evidence>
<dbReference type="HOGENOM" id="CLU_1157362_0_0_1"/>
<name>R7UTF1_CAPTE</name>
<dbReference type="AlphaFoldDB" id="R7UTF1"/>
<feature type="region of interest" description="Disordered" evidence="1">
    <location>
        <begin position="37"/>
        <end position="57"/>
    </location>
</feature>
<reference evidence="4" key="1">
    <citation type="submission" date="2012-12" db="EMBL/GenBank/DDBJ databases">
        <authorList>
            <person name="Hellsten U."/>
            <person name="Grimwood J."/>
            <person name="Chapman J.A."/>
            <person name="Shapiro H."/>
            <person name="Aerts A."/>
            <person name="Otillar R.P."/>
            <person name="Terry A.Y."/>
            <person name="Boore J.L."/>
            <person name="Simakov O."/>
            <person name="Marletaz F."/>
            <person name="Cho S.-J."/>
            <person name="Edsinger-Gonzales E."/>
            <person name="Havlak P."/>
            <person name="Kuo D.-H."/>
            <person name="Larsson T."/>
            <person name="Lv J."/>
            <person name="Arendt D."/>
            <person name="Savage R."/>
            <person name="Osoegawa K."/>
            <person name="de Jong P."/>
            <person name="Lindberg D.R."/>
            <person name="Seaver E.C."/>
            <person name="Weisblat D.A."/>
            <person name="Putnam N.H."/>
            <person name="Grigoriev I.V."/>
            <person name="Rokhsar D.S."/>
        </authorList>
    </citation>
    <scope>NUCLEOTIDE SEQUENCE</scope>
    <source>
        <strain evidence="4">I ESC-2004</strain>
    </source>
</reference>
<keyword evidence="4" id="KW-1185">Reference proteome</keyword>
<feature type="compositionally biased region" description="Basic residues" evidence="1">
    <location>
        <begin position="37"/>
        <end position="46"/>
    </location>
</feature>
<dbReference type="EMBL" id="AMQN01001204">
    <property type="status" value="NOT_ANNOTATED_CDS"/>
    <property type="molecule type" value="Genomic_DNA"/>
</dbReference>
<dbReference type="EMBL" id="KB300511">
    <property type="protein sequence ID" value="ELU06656.1"/>
    <property type="molecule type" value="Genomic_DNA"/>
</dbReference>
<proteinExistence type="predicted"/>
<reference evidence="2 4" key="2">
    <citation type="journal article" date="2013" name="Nature">
        <title>Insights into bilaterian evolution from three spiralian genomes.</title>
        <authorList>
            <person name="Simakov O."/>
            <person name="Marletaz F."/>
            <person name="Cho S.J."/>
            <person name="Edsinger-Gonzales E."/>
            <person name="Havlak P."/>
            <person name="Hellsten U."/>
            <person name="Kuo D.H."/>
            <person name="Larsson T."/>
            <person name="Lv J."/>
            <person name="Arendt D."/>
            <person name="Savage R."/>
            <person name="Osoegawa K."/>
            <person name="de Jong P."/>
            <person name="Grimwood J."/>
            <person name="Chapman J.A."/>
            <person name="Shapiro H."/>
            <person name="Aerts A."/>
            <person name="Otillar R.P."/>
            <person name="Terry A.Y."/>
            <person name="Boore J.L."/>
            <person name="Grigoriev I.V."/>
            <person name="Lindberg D.R."/>
            <person name="Seaver E.C."/>
            <person name="Weisblat D.A."/>
            <person name="Putnam N.H."/>
            <person name="Rokhsar D.S."/>
        </authorList>
    </citation>
    <scope>NUCLEOTIDE SEQUENCE</scope>
    <source>
        <strain evidence="2 4">I ESC-2004</strain>
    </source>
</reference>
<sequence length="240" mass="26668">MSSTSSINTSTGCNHSGVNSDLVHDIMIQLEERKLLQHHSSKRRTGILKGSKSRSTSVLQALRKNRLKKAKKPKKSTSLSLLCGVSRSKTLENLQKSGNILKSRATENCTSTPGTENADLKKKSMEVLCTVQGSKPGLDCNVSPIYQPTNRADVQSEPPVHNVLKEPQCKITLRSAVKYRGVDPVPSGSTKRVSIRNSPVNIRTPHHKRSKEDKEGLMRLDAGHTPRLIRKKEEYEERLI</sequence>
<evidence type="ECO:0000313" key="4">
    <source>
        <dbReference type="Proteomes" id="UP000014760"/>
    </source>
</evidence>
<accession>R7UTF1</accession>
<reference evidence="3" key="3">
    <citation type="submission" date="2015-06" db="UniProtKB">
        <authorList>
            <consortium name="EnsemblMetazoa"/>
        </authorList>
    </citation>
    <scope>IDENTIFICATION</scope>
</reference>
<dbReference type="EnsemblMetazoa" id="CapteT189289">
    <property type="protein sequence ID" value="CapteP189289"/>
    <property type="gene ID" value="CapteG189289"/>
</dbReference>
<evidence type="ECO:0000256" key="1">
    <source>
        <dbReference type="SAM" id="MobiDB-lite"/>
    </source>
</evidence>
<dbReference type="Proteomes" id="UP000014760">
    <property type="component" value="Unassembled WGS sequence"/>
</dbReference>